<evidence type="ECO:0000313" key="2">
    <source>
        <dbReference type="EMBL" id="GAK37008.1"/>
    </source>
</evidence>
<evidence type="ECO:0000313" key="3">
    <source>
        <dbReference type="Proteomes" id="UP000027601"/>
    </source>
</evidence>
<dbReference type="Pfam" id="PF01206">
    <property type="entry name" value="TusA"/>
    <property type="match status" value="1"/>
</dbReference>
<dbReference type="OrthoDB" id="1029860at2"/>
<dbReference type="AlphaFoldDB" id="A0A069D2A1"/>
<reference evidence="2 3" key="1">
    <citation type="journal article" date="2015" name="Microbes Environ.">
        <title>Distribution and evolution of nitrogen fixation genes in the phylum bacteroidetes.</title>
        <authorList>
            <person name="Inoue J."/>
            <person name="Oshima K."/>
            <person name="Suda W."/>
            <person name="Sakamoto M."/>
            <person name="Iino T."/>
            <person name="Noda S."/>
            <person name="Hongoh Y."/>
            <person name="Hattori M."/>
            <person name="Ohkuma M."/>
        </authorList>
    </citation>
    <scope>NUCLEOTIDE SEQUENCE [LARGE SCALE GENOMIC DNA]</scope>
    <source>
        <strain evidence="2 3">JCM 15093</strain>
    </source>
</reference>
<protein>
    <recommendedName>
        <fullName evidence="1">UPF0033 domain-containing protein</fullName>
    </recommendedName>
</protein>
<accession>A0A069D2A1</accession>
<sequence length="74" mass="8269">MKTINTCEEIRYNPLVPAVAAIATAKPGESIKIIMNDSSAFSDIKAYLSEQKIGFREIYDGEKMSLEFTKHEAI</sequence>
<organism evidence="2 3">
    <name type="scientific">Bacteroides graminisolvens DSM 19988 = JCM 15093</name>
    <dbReference type="NCBI Taxonomy" id="1121097"/>
    <lineage>
        <taxon>Bacteria</taxon>
        <taxon>Pseudomonadati</taxon>
        <taxon>Bacteroidota</taxon>
        <taxon>Bacteroidia</taxon>
        <taxon>Bacteroidales</taxon>
        <taxon>Bacteroidaceae</taxon>
        <taxon>Bacteroides</taxon>
    </lineage>
</organism>
<comment type="caution">
    <text evidence="2">The sequence shown here is derived from an EMBL/GenBank/DDBJ whole genome shotgun (WGS) entry which is preliminary data.</text>
</comment>
<dbReference type="InterPro" id="IPR001455">
    <property type="entry name" value="TusA-like"/>
</dbReference>
<dbReference type="RefSeq" id="WP_024996784.1">
    <property type="nucleotide sequence ID" value="NZ_BAJS01000012.1"/>
</dbReference>
<dbReference type="STRING" id="1121097.GCA_000428125_02460"/>
<proteinExistence type="predicted"/>
<name>A0A069D2A1_9BACE</name>
<dbReference type="InterPro" id="IPR036868">
    <property type="entry name" value="TusA-like_sf"/>
</dbReference>
<feature type="domain" description="UPF0033" evidence="1">
    <location>
        <begin position="2"/>
        <end position="61"/>
    </location>
</feature>
<dbReference type="Proteomes" id="UP000027601">
    <property type="component" value="Unassembled WGS sequence"/>
</dbReference>
<dbReference type="SUPFAM" id="SSF64307">
    <property type="entry name" value="SirA-like"/>
    <property type="match status" value="1"/>
</dbReference>
<gene>
    <name evidence="2" type="ORF">JCM15093_2219</name>
</gene>
<keyword evidence="3" id="KW-1185">Reference proteome</keyword>
<evidence type="ECO:0000259" key="1">
    <source>
        <dbReference type="Pfam" id="PF01206"/>
    </source>
</evidence>
<dbReference type="eggNOG" id="COG0425">
    <property type="taxonomic scope" value="Bacteria"/>
</dbReference>
<dbReference type="EMBL" id="BAJS01000012">
    <property type="protein sequence ID" value="GAK37008.1"/>
    <property type="molecule type" value="Genomic_DNA"/>
</dbReference>